<dbReference type="EMBL" id="BBLT01000037">
    <property type="protein sequence ID" value="GAL87816.1"/>
    <property type="molecule type" value="Genomic_DNA"/>
</dbReference>
<accession>A0A098LLG0</accession>
<protein>
    <submittedName>
        <fullName evidence="1">Uncharacterized protein</fullName>
    </submittedName>
</protein>
<comment type="caution">
    <text evidence="1">The sequence shown here is derived from an EMBL/GenBank/DDBJ whole genome shotgun (WGS) entry which is preliminary data.</text>
</comment>
<dbReference type="AlphaFoldDB" id="A0A098LLG0"/>
<gene>
    <name evidence="1" type="ORF">MYP_5048</name>
</gene>
<evidence type="ECO:0000313" key="2">
    <source>
        <dbReference type="Proteomes" id="UP000030185"/>
    </source>
</evidence>
<sequence>MINYFIENTGLNQTFYWNKNHDNPDKIMVGANITEDDKLIMSLTIDGNEETESKYFEKLKNILNSDIGVISYINPVEYNNGQDFITKYGQNSST</sequence>
<evidence type="ECO:0000313" key="1">
    <source>
        <dbReference type="EMBL" id="GAL87816.1"/>
    </source>
</evidence>
<keyword evidence="2" id="KW-1185">Reference proteome</keyword>
<reference evidence="1 2" key="1">
    <citation type="submission" date="2014-09" db="EMBL/GenBank/DDBJ databases">
        <title>Sporocytophaga myxococcoides PG-01 genome sequencing.</title>
        <authorList>
            <person name="Liu L."/>
            <person name="Gao P.J."/>
            <person name="Chen G.J."/>
            <person name="Wang L.S."/>
        </authorList>
    </citation>
    <scope>NUCLEOTIDE SEQUENCE [LARGE SCALE GENOMIC DNA]</scope>
    <source>
        <strain evidence="1 2">PG-01</strain>
    </source>
</reference>
<dbReference type="eggNOG" id="ENOG50348WD">
    <property type="taxonomic scope" value="Bacteria"/>
</dbReference>
<name>A0A098LLG0_9BACT</name>
<dbReference type="Proteomes" id="UP000030185">
    <property type="component" value="Unassembled WGS sequence"/>
</dbReference>
<proteinExistence type="predicted"/>
<organism evidence="1 2">
    <name type="scientific">Sporocytophaga myxococcoides</name>
    <dbReference type="NCBI Taxonomy" id="153721"/>
    <lineage>
        <taxon>Bacteria</taxon>
        <taxon>Pseudomonadati</taxon>
        <taxon>Bacteroidota</taxon>
        <taxon>Cytophagia</taxon>
        <taxon>Cytophagales</taxon>
        <taxon>Cytophagaceae</taxon>
        <taxon>Sporocytophaga</taxon>
    </lineage>
</organism>